<comment type="caution">
    <text evidence="1">The sequence shown here is derived from an EMBL/GenBank/DDBJ whole genome shotgun (WGS) entry which is preliminary data.</text>
</comment>
<evidence type="ECO:0000313" key="2">
    <source>
        <dbReference type="Proteomes" id="UP001500840"/>
    </source>
</evidence>
<protein>
    <submittedName>
        <fullName evidence="1">Uncharacterized protein</fullName>
    </submittedName>
</protein>
<gene>
    <name evidence="1" type="ORF">GCM10023156_61110</name>
</gene>
<evidence type="ECO:0000313" key="1">
    <source>
        <dbReference type="EMBL" id="GAA4469294.1"/>
    </source>
</evidence>
<organism evidence="1 2">
    <name type="scientific">Novipirellula rosea</name>
    <dbReference type="NCBI Taxonomy" id="1031540"/>
    <lineage>
        <taxon>Bacteria</taxon>
        <taxon>Pseudomonadati</taxon>
        <taxon>Planctomycetota</taxon>
        <taxon>Planctomycetia</taxon>
        <taxon>Pirellulales</taxon>
        <taxon>Pirellulaceae</taxon>
        <taxon>Novipirellula</taxon>
    </lineage>
</organism>
<dbReference type="EMBL" id="BAABGA010000107">
    <property type="protein sequence ID" value="GAA4469294.1"/>
    <property type="molecule type" value="Genomic_DNA"/>
</dbReference>
<dbReference type="Proteomes" id="UP001500840">
    <property type="component" value="Unassembled WGS sequence"/>
</dbReference>
<accession>A0ABP8NPL8</accession>
<reference evidence="2" key="1">
    <citation type="journal article" date="2019" name="Int. J. Syst. Evol. Microbiol.">
        <title>The Global Catalogue of Microorganisms (GCM) 10K type strain sequencing project: providing services to taxonomists for standard genome sequencing and annotation.</title>
        <authorList>
            <consortium name="The Broad Institute Genomics Platform"/>
            <consortium name="The Broad Institute Genome Sequencing Center for Infectious Disease"/>
            <person name="Wu L."/>
            <person name="Ma J."/>
        </authorList>
    </citation>
    <scope>NUCLEOTIDE SEQUENCE [LARGE SCALE GENOMIC DNA]</scope>
    <source>
        <strain evidence="2">JCM 17759</strain>
    </source>
</reference>
<name>A0ABP8NPL8_9BACT</name>
<keyword evidence="2" id="KW-1185">Reference proteome</keyword>
<sequence length="55" mass="6211">MEWGDETKYPNKKFFSVSQGDWSGACFVRRIKSKSDFENQLIQGSNHASAQPQSG</sequence>
<proteinExistence type="predicted"/>